<name>A0A2V4VKP3_PAEBA</name>
<gene>
    <name evidence="1" type="ORF">DFQ00_105328</name>
</gene>
<dbReference type="EMBL" id="QJSW01000005">
    <property type="protein sequence ID" value="PYE49824.1"/>
    <property type="molecule type" value="Genomic_DNA"/>
</dbReference>
<sequence>MRKSIDPHHQTHLSYVVRGDDGRKLAEIFVIRRDMLPARQRRKRRVKELRQT</sequence>
<evidence type="ECO:0000313" key="2">
    <source>
        <dbReference type="Proteomes" id="UP000247790"/>
    </source>
</evidence>
<organism evidence="1 2">
    <name type="scientific">Paenibacillus barcinonensis</name>
    <dbReference type="NCBI Taxonomy" id="198119"/>
    <lineage>
        <taxon>Bacteria</taxon>
        <taxon>Bacillati</taxon>
        <taxon>Bacillota</taxon>
        <taxon>Bacilli</taxon>
        <taxon>Bacillales</taxon>
        <taxon>Paenibacillaceae</taxon>
        <taxon>Paenibacillus</taxon>
    </lineage>
</organism>
<proteinExistence type="predicted"/>
<accession>A0A2V4VKP3</accession>
<comment type="caution">
    <text evidence="1">The sequence shown here is derived from an EMBL/GenBank/DDBJ whole genome shotgun (WGS) entry which is preliminary data.</text>
</comment>
<dbReference type="AlphaFoldDB" id="A0A2V4VKP3"/>
<protein>
    <submittedName>
        <fullName evidence="1">Uncharacterized protein</fullName>
    </submittedName>
</protein>
<reference evidence="1 2" key="1">
    <citation type="submission" date="2018-06" db="EMBL/GenBank/DDBJ databases">
        <title>Genomic Encyclopedia of Type Strains, Phase III (KMG-III): the genomes of soil and plant-associated and newly described type strains.</title>
        <authorList>
            <person name="Whitman W."/>
        </authorList>
    </citation>
    <scope>NUCLEOTIDE SEQUENCE [LARGE SCALE GENOMIC DNA]</scope>
    <source>
        <strain evidence="1 2">CECT 7022</strain>
    </source>
</reference>
<evidence type="ECO:0000313" key="1">
    <source>
        <dbReference type="EMBL" id="PYE49824.1"/>
    </source>
</evidence>
<dbReference type="Proteomes" id="UP000247790">
    <property type="component" value="Unassembled WGS sequence"/>
</dbReference>